<dbReference type="AlphaFoldDB" id="A6JZB1"/>
<dbReference type="EMBL" id="CH474008">
    <property type="protein sequence ID" value="EDL90242.1"/>
    <property type="molecule type" value="Genomic_DNA"/>
</dbReference>
<name>A6JZB1_RAT</name>
<sequence>MATKGPVLSIEEYPAFVRSSPVLRLCKQQKMWPPGWLPHPHPER</sequence>
<reference evidence="1 2" key="1">
    <citation type="submission" date="2005-09" db="EMBL/GenBank/DDBJ databases">
        <authorList>
            <person name="Mural R.J."/>
            <person name="Li P.W."/>
            <person name="Adams M.D."/>
            <person name="Amanatides P.G."/>
            <person name="Baden-Tillson H."/>
            <person name="Barnstead M."/>
            <person name="Chin S.H."/>
            <person name="Dew I."/>
            <person name="Evans C.A."/>
            <person name="Ferriera S."/>
            <person name="Flanigan M."/>
            <person name="Fosler C."/>
            <person name="Glodek A."/>
            <person name="Gu Z."/>
            <person name="Holt R.A."/>
            <person name="Jennings D."/>
            <person name="Kraft C.L."/>
            <person name="Lu F."/>
            <person name="Nguyen T."/>
            <person name="Nusskern D.R."/>
            <person name="Pfannkoch C.M."/>
            <person name="Sitter C."/>
            <person name="Sutton G.G."/>
            <person name="Venter J.C."/>
            <person name="Wang Z."/>
            <person name="Woodage T."/>
            <person name="Zheng X.H."/>
            <person name="Zhong F."/>
        </authorList>
    </citation>
    <scope>NUCLEOTIDE SEQUENCE [LARGE SCALE GENOMIC DNA]</scope>
    <source>
        <strain>BN</strain>
        <strain evidence="2">Sprague-Dawley</strain>
    </source>
</reference>
<protein>
    <submittedName>
        <fullName evidence="1">RCG63185</fullName>
    </submittedName>
</protein>
<evidence type="ECO:0000313" key="2">
    <source>
        <dbReference type="Proteomes" id="UP000234681"/>
    </source>
</evidence>
<gene>
    <name evidence="1" type="ORF">rCG_63185</name>
</gene>
<evidence type="ECO:0000313" key="1">
    <source>
        <dbReference type="EMBL" id="EDL90242.1"/>
    </source>
</evidence>
<accession>A6JZB1</accession>
<dbReference type="Proteomes" id="UP000234681">
    <property type="component" value="Chromosome 5"/>
</dbReference>
<organism evidence="1 2">
    <name type="scientific">Rattus norvegicus</name>
    <name type="common">Rat</name>
    <dbReference type="NCBI Taxonomy" id="10116"/>
    <lineage>
        <taxon>Eukaryota</taxon>
        <taxon>Metazoa</taxon>
        <taxon>Chordata</taxon>
        <taxon>Craniata</taxon>
        <taxon>Vertebrata</taxon>
        <taxon>Euteleostomi</taxon>
        <taxon>Mammalia</taxon>
        <taxon>Eutheria</taxon>
        <taxon>Euarchontoglires</taxon>
        <taxon>Glires</taxon>
        <taxon>Rodentia</taxon>
        <taxon>Myomorpha</taxon>
        <taxon>Muroidea</taxon>
        <taxon>Muridae</taxon>
        <taxon>Murinae</taxon>
        <taxon>Rattus</taxon>
    </lineage>
</organism>
<proteinExistence type="predicted"/>